<sequence>MPNPWKALEWSVQRTLLTCTVAALVMASAMSLPPLTLFAGRPADHASVHLLLELFSVVVSIMVVSLAWHTLRHGNDSSTKALLAGFTLVAGLDVLHALSFEYMPSLFSDASTGKAIFFWLGGRVAELMTIVLVAAGARLPGGRAAWLAAAIAGVISYGWLGTFHLDWFPTLFIPGHGVSPLKARLEYLLCASNLAAACWFFLQRKQDPEGRFLWLAASTFIMGIGELAFTNYVATSDFLNVFGHLFKTVAYGFIYRATFYASVERPHRLLERSSRQLQEQQLELQRVLRNVPVEIVALDASQHCRYANPPFARRMGRKDGALSGLPWRYAVPTEWRGKVEPLMARAMAGQHTEADFAFTDVYGAQRHVTATVVPERGTDGALDGVLAIFADTTEREIARRRMLESMEELSKLKDALDAHAIVAVTDAQGVIIHVNDKFCTISKYARSELLGRTHSVVNSGHHPRAFFQDLWRTIGSGKVWSGEICNRAKDGSLYWVYSTIVPFIGADGIPNQYIAIRADITERKHAEQAVQRLAFYDTLTSLPNRLLLIDRLKMVLAQGERSGQYGALLSLDLDDFKGINDTLGHEQGDELLRQVARRLQSRVRKGDTVARMGGDEFILVLPELGHDHDTACRLAEDLAGSIRDVLAVPFYFNDLRVDSSCSIGLVMFDQGGVGEEELLKQADMALYRAKAQGKNRVHVFAPALQEQILATARLLADLRVAQQRDELRLFYQPVVGTARELRGYEALIRWQHPDKGMVSPVEFIPLAEQSGLILSIGHWVLRQACLQLADWRHDPARAGLTVAVNVSARQMRDAGFVEQVKAVLDETGANPGLLRLELTESMFHADLEETVGKMHALRTLGVRFSLDDFGTGYSSLSYLRRLPLYQLKIDRSFVTHVDTDSHDAAIARTILALAATLGLRVVAEGVETPAQFAFLAQLGCDAFQGYLFGKPALTPLFWTSTEHDA</sequence>
<dbReference type="GO" id="GO:0071732">
    <property type="term" value="P:cellular response to nitric oxide"/>
    <property type="evidence" value="ECO:0007669"/>
    <property type="project" value="UniProtKB-ARBA"/>
</dbReference>
<feature type="domain" description="PAS" evidence="3">
    <location>
        <begin position="408"/>
        <end position="463"/>
    </location>
</feature>
<dbReference type="Pfam" id="PF13426">
    <property type="entry name" value="PAS_9"/>
    <property type="match status" value="1"/>
</dbReference>
<dbReference type="InterPro" id="IPR035919">
    <property type="entry name" value="EAL_sf"/>
</dbReference>
<dbReference type="Gene3D" id="3.30.70.270">
    <property type="match status" value="1"/>
</dbReference>
<dbReference type="Pfam" id="PF17159">
    <property type="entry name" value="MASE3"/>
    <property type="match status" value="1"/>
</dbReference>
<reference evidence="7 8" key="1">
    <citation type="submission" date="2020-07" db="EMBL/GenBank/DDBJ databases">
        <title>Novel species isolated from subtropical streams in China.</title>
        <authorList>
            <person name="Lu H."/>
        </authorList>
    </citation>
    <scope>NUCLEOTIDE SEQUENCE [LARGE SCALE GENOMIC DNA]</scope>
    <source>
        <strain evidence="7 8">LX20W</strain>
    </source>
</reference>
<dbReference type="NCBIfam" id="TIGR00254">
    <property type="entry name" value="GGDEF"/>
    <property type="match status" value="1"/>
</dbReference>
<dbReference type="InterPro" id="IPR000700">
    <property type="entry name" value="PAS-assoc_C"/>
</dbReference>
<dbReference type="InterPro" id="IPR001610">
    <property type="entry name" value="PAC"/>
</dbReference>
<feature type="domain" description="GGDEF" evidence="6">
    <location>
        <begin position="564"/>
        <end position="702"/>
    </location>
</feature>
<dbReference type="GO" id="GO:0071111">
    <property type="term" value="F:cyclic-guanylate-specific phosphodiesterase activity"/>
    <property type="evidence" value="ECO:0007669"/>
    <property type="project" value="UniProtKB-EC"/>
</dbReference>
<dbReference type="InterPro" id="IPR029787">
    <property type="entry name" value="Nucleotide_cyclase"/>
</dbReference>
<dbReference type="PROSITE" id="PS50112">
    <property type="entry name" value="PAS"/>
    <property type="match status" value="1"/>
</dbReference>
<evidence type="ECO:0000259" key="3">
    <source>
        <dbReference type="PROSITE" id="PS50112"/>
    </source>
</evidence>
<evidence type="ECO:0000259" key="4">
    <source>
        <dbReference type="PROSITE" id="PS50113"/>
    </source>
</evidence>
<dbReference type="InterPro" id="IPR013656">
    <property type="entry name" value="PAS_4"/>
</dbReference>
<evidence type="ECO:0000259" key="5">
    <source>
        <dbReference type="PROSITE" id="PS50883"/>
    </source>
</evidence>
<dbReference type="Pfam" id="PF00563">
    <property type="entry name" value="EAL"/>
    <property type="match status" value="1"/>
</dbReference>
<feature type="transmembrane region" description="Helical" evidence="2">
    <location>
        <begin position="47"/>
        <end position="69"/>
    </location>
</feature>
<dbReference type="SMART" id="SM00052">
    <property type="entry name" value="EAL"/>
    <property type="match status" value="1"/>
</dbReference>
<dbReference type="SMART" id="SM00091">
    <property type="entry name" value="PAS"/>
    <property type="match status" value="2"/>
</dbReference>
<dbReference type="Pfam" id="PF00990">
    <property type="entry name" value="GGDEF"/>
    <property type="match status" value="1"/>
</dbReference>
<keyword evidence="8" id="KW-1185">Reference proteome</keyword>
<evidence type="ECO:0000256" key="2">
    <source>
        <dbReference type="SAM" id="Phobius"/>
    </source>
</evidence>
<dbReference type="Proteomes" id="UP000534388">
    <property type="component" value="Unassembled WGS sequence"/>
</dbReference>
<feature type="domain" description="PAC" evidence="4">
    <location>
        <begin position="480"/>
        <end position="532"/>
    </location>
</feature>
<dbReference type="InterPro" id="IPR043128">
    <property type="entry name" value="Rev_trsase/Diguanyl_cyclase"/>
</dbReference>
<dbReference type="SUPFAM" id="SSF55073">
    <property type="entry name" value="Nucleotide cyclase"/>
    <property type="match status" value="1"/>
</dbReference>
<feature type="domain" description="PAC" evidence="4">
    <location>
        <begin position="352"/>
        <end position="404"/>
    </location>
</feature>
<organism evidence="7 8">
    <name type="scientific">Rugamonas brunnea</name>
    <dbReference type="NCBI Taxonomy" id="2758569"/>
    <lineage>
        <taxon>Bacteria</taxon>
        <taxon>Pseudomonadati</taxon>
        <taxon>Pseudomonadota</taxon>
        <taxon>Betaproteobacteria</taxon>
        <taxon>Burkholderiales</taxon>
        <taxon>Oxalobacteraceae</taxon>
        <taxon>Telluria group</taxon>
        <taxon>Rugamonas</taxon>
    </lineage>
</organism>
<comment type="caution">
    <text evidence="7">The sequence shown here is derived from an EMBL/GenBank/DDBJ whole genome shotgun (WGS) entry which is preliminary data.</text>
</comment>
<dbReference type="PROSITE" id="PS50887">
    <property type="entry name" value="GGDEF"/>
    <property type="match status" value="1"/>
</dbReference>
<comment type="catalytic activity">
    <reaction evidence="1">
        <text>3',3'-c-di-GMP + H2O = 5'-phosphoguanylyl(3'-&gt;5')guanosine + H(+)</text>
        <dbReference type="Rhea" id="RHEA:24902"/>
        <dbReference type="ChEBI" id="CHEBI:15377"/>
        <dbReference type="ChEBI" id="CHEBI:15378"/>
        <dbReference type="ChEBI" id="CHEBI:58754"/>
        <dbReference type="ChEBI" id="CHEBI:58805"/>
        <dbReference type="EC" id="3.1.4.52"/>
    </reaction>
    <physiologicalReaction direction="left-to-right" evidence="1">
        <dbReference type="Rhea" id="RHEA:24903"/>
    </physiologicalReaction>
</comment>
<evidence type="ECO:0000259" key="6">
    <source>
        <dbReference type="PROSITE" id="PS50887"/>
    </source>
</evidence>
<dbReference type="PANTHER" id="PTHR44757:SF2">
    <property type="entry name" value="BIOFILM ARCHITECTURE MAINTENANCE PROTEIN MBAA"/>
    <property type="match status" value="1"/>
</dbReference>
<dbReference type="InterPro" id="IPR000014">
    <property type="entry name" value="PAS"/>
</dbReference>
<name>A0A7W2IEB0_9BURK</name>
<dbReference type="InterPro" id="IPR001633">
    <property type="entry name" value="EAL_dom"/>
</dbReference>
<dbReference type="InterPro" id="IPR000160">
    <property type="entry name" value="GGDEF_dom"/>
</dbReference>
<dbReference type="NCBIfam" id="TIGR00229">
    <property type="entry name" value="sensory_box"/>
    <property type="match status" value="2"/>
</dbReference>
<dbReference type="FunFam" id="3.30.70.270:FF:000001">
    <property type="entry name" value="Diguanylate cyclase domain protein"/>
    <property type="match status" value="1"/>
</dbReference>
<dbReference type="Gene3D" id="3.30.450.20">
    <property type="entry name" value="PAS domain"/>
    <property type="match status" value="2"/>
</dbReference>
<evidence type="ECO:0000313" key="7">
    <source>
        <dbReference type="EMBL" id="MBA5639867.1"/>
    </source>
</evidence>
<dbReference type="CDD" id="cd01949">
    <property type="entry name" value="GGDEF"/>
    <property type="match status" value="1"/>
</dbReference>
<dbReference type="SMART" id="SM00267">
    <property type="entry name" value="GGDEF"/>
    <property type="match status" value="1"/>
</dbReference>
<proteinExistence type="predicted"/>
<accession>A0A7W2IEB0</accession>
<dbReference type="PROSITE" id="PS50883">
    <property type="entry name" value="EAL"/>
    <property type="match status" value="1"/>
</dbReference>
<dbReference type="Gene3D" id="3.20.20.450">
    <property type="entry name" value="EAL domain"/>
    <property type="match status" value="1"/>
</dbReference>
<feature type="transmembrane region" description="Helical" evidence="2">
    <location>
        <begin position="115"/>
        <end position="137"/>
    </location>
</feature>
<keyword evidence="2" id="KW-1133">Transmembrane helix</keyword>
<dbReference type="PROSITE" id="PS50113">
    <property type="entry name" value="PAC"/>
    <property type="match status" value="2"/>
</dbReference>
<dbReference type="FunFam" id="3.20.20.450:FF:000001">
    <property type="entry name" value="Cyclic di-GMP phosphodiesterase yahA"/>
    <property type="match status" value="1"/>
</dbReference>
<keyword evidence="2" id="KW-0812">Transmembrane</keyword>
<keyword evidence="2" id="KW-0472">Membrane</keyword>
<dbReference type="Pfam" id="PF08448">
    <property type="entry name" value="PAS_4"/>
    <property type="match status" value="1"/>
</dbReference>
<evidence type="ECO:0000256" key="1">
    <source>
        <dbReference type="ARBA" id="ARBA00051114"/>
    </source>
</evidence>
<dbReference type="CDD" id="cd00130">
    <property type="entry name" value="PAS"/>
    <property type="match status" value="1"/>
</dbReference>
<dbReference type="SUPFAM" id="SSF55785">
    <property type="entry name" value="PYP-like sensor domain (PAS domain)"/>
    <property type="match status" value="2"/>
</dbReference>
<dbReference type="InterPro" id="IPR033425">
    <property type="entry name" value="MASE3"/>
</dbReference>
<dbReference type="AlphaFoldDB" id="A0A7W2IEB0"/>
<dbReference type="SMART" id="SM00086">
    <property type="entry name" value="PAC"/>
    <property type="match status" value="2"/>
</dbReference>
<feature type="transmembrane region" description="Helical" evidence="2">
    <location>
        <begin position="214"/>
        <end position="234"/>
    </location>
</feature>
<dbReference type="CDD" id="cd01948">
    <property type="entry name" value="EAL"/>
    <property type="match status" value="1"/>
</dbReference>
<gene>
    <name evidence="7" type="ORF">H3H37_22670</name>
</gene>
<dbReference type="InterPro" id="IPR052155">
    <property type="entry name" value="Biofilm_reg_signaling"/>
</dbReference>
<dbReference type="PANTHER" id="PTHR44757">
    <property type="entry name" value="DIGUANYLATE CYCLASE DGCP"/>
    <property type="match status" value="1"/>
</dbReference>
<feature type="transmembrane region" description="Helical" evidence="2">
    <location>
        <begin position="185"/>
        <end position="202"/>
    </location>
</feature>
<dbReference type="InterPro" id="IPR035965">
    <property type="entry name" value="PAS-like_dom_sf"/>
</dbReference>
<protein>
    <submittedName>
        <fullName evidence="7">EAL domain-containing protein</fullName>
    </submittedName>
</protein>
<evidence type="ECO:0000313" key="8">
    <source>
        <dbReference type="Proteomes" id="UP000534388"/>
    </source>
</evidence>
<dbReference type="SUPFAM" id="SSF141868">
    <property type="entry name" value="EAL domain-like"/>
    <property type="match status" value="1"/>
</dbReference>
<feature type="domain" description="EAL" evidence="5">
    <location>
        <begin position="711"/>
        <end position="965"/>
    </location>
</feature>
<dbReference type="EMBL" id="JACEZT010000020">
    <property type="protein sequence ID" value="MBA5639867.1"/>
    <property type="molecule type" value="Genomic_DNA"/>
</dbReference>
<feature type="transmembrane region" description="Helical" evidence="2">
    <location>
        <begin position="144"/>
        <end position="165"/>
    </location>
</feature>
<feature type="transmembrane region" description="Helical" evidence="2">
    <location>
        <begin position="81"/>
        <end position="103"/>
    </location>
</feature>